<name>A0A538SIF3_UNCEI</name>
<gene>
    <name evidence="3" type="ORF">E6K71_00790</name>
    <name evidence="4" type="ORF">E6K75_01400</name>
</gene>
<keyword evidence="1" id="KW-0472">Membrane</keyword>
<accession>A0A538SIF3</accession>
<evidence type="ECO:0000313" key="4">
    <source>
        <dbReference type="EMBL" id="TMQ61390.1"/>
    </source>
</evidence>
<dbReference type="PANTHER" id="PTHR19353">
    <property type="entry name" value="FATTY ACID DESATURASE 2"/>
    <property type="match status" value="1"/>
</dbReference>
<evidence type="ECO:0000259" key="2">
    <source>
        <dbReference type="Pfam" id="PF00487"/>
    </source>
</evidence>
<dbReference type="GO" id="GO:0016717">
    <property type="term" value="F:oxidoreductase activity, acting on paired donors, with oxidation of a pair of donors resulting in the reduction of molecular oxygen to two molecules of water"/>
    <property type="evidence" value="ECO:0007669"/>
    <property type="project" value="TreeGrafter"/>
</dbReference>
<keyword evidence="1" id="KW-0812">Transmembrane</keyword>
<dbReference type="GO" id="GO:0008610">
    <property type="term" value="P:lipid biosynthetic process"/>
    <property type="evidence" value="ECO:0007669"/>
    <property type="project" value="UniProtKB-ARBA"/>
</dbReference>
<dbReference type="PIRSF" id="PIRSF015921">
    <property type="entry name" value="FA_sphinglp_des"/>
    <property type="match status" value="1"/>
</dbReference>
<feature type="transmembrane region" description="Helical" evidence="1">
    <location>
        <begin position="164"/>
        <end position="184"/>
    </location>
</feature>
<keyword evidence="1" id="KW-1133">Transmembrane helix</keyword>
<feature type="transmembrane region" description="Helical" evidence="1">
    <location>
        <begin position="65"/>
        <end position="83"/>
    </location>
</feature>
<evidence type="ECO:0000313" key="6">
    <source>
        <dbReference type="Proteomes" id="UP000320913"/>
    </source>
</evidence>
<evidence type="ECO:0000313" key="3">
    <source>
        <dbReference type="EMBL" id="TMQ51146.1"/>
    </source>
</evidence>
<comment type="caution">
    <text evidence="3">The sequence shown here is derived from an EMBL/GenBank/DDBJ whole genome shotgun (WGS) entry which is preliminary data.</text>
</comment>
<dbReference type="CDD" id="cd03506">
    <property type="entry name" value="Delta6-FADS-like"/>
    <property type="match status" value="1"/>
</dbReference>
<feature type="domain" description="Fatty acid desaturase" evidence="2">
    <location>
        <begin position="25"/>
        <end position="298"/>
    </location>
</feature>
<organism evidence="3 5">
    <name type="scientific">Eiseniibacteriota bacterium</name>
    <dbReference type="NCBI Taxonomy" id="2212470"/>
    <lineage>
        <taxon>Bacteria</taxon>
        <taxon>Candidatus Eiseniibacteriota</taxon>
    </lineage>
</organism>
<dbReference type="Proteomes" id="UP000316292">
    <property type="component" value="Unassembled WGS sequence"/>
</dbReference>
<dbReference type="EMBL" id="VBOV01000032">
    <property type="protein sequence ID" value="TMQ61390.1"/>
    <property type="molecule type" value="Genomic_DNA"/>
</dbReference>
<protein>
    <submittedName>
        <fullName evidence="3">Acyl-CoA desaturase</fullName>
    </submittedName>
</protein>
<dbReference type="InterPro" id="IPR005804">
    <property type="entry name" value="FA_desaturase_dom"/>
</dbReference>
<feature type="transmembrane region" description="Helical" evidence="1">
    <location>
        <begin position="124"/>
        <end position="143"/>
    </location>
</feature>
<sequence>MVLKTFLMLAVTVSAYALILSNRFPAWPMLGLSILMGLGFAGIGFNVAHDALHGAYTSSRWKNRLLGFTFELVGASGYMWKITHNVIHHTYPNVHGLDEDLEVSPMLRLSPEAKHRPVHRYQHWYALVAYSVTTLFWVFLKDYHYFLKRDLGPLKGRQHSHGQVLTLIGSKLFYYAYTIVIPLLVVKVPWWQFAIGFVAMHLTSGTVLGVVFQLAHVVEETDHPVPDVDGAMENAWMVHQMETTSNFANKNRLLTWYVGGLNHQVEHHLFPKICSVHYPALSRIVRRTAEKHGIPYHHHETLRAAVGSHLRTLRRLGNDPAQA</sequence>
<dbReference type="Proteomes" id="UP000320913">
    <property type="component" value="Unassembled WGS sequence"/>
</dbReference>
<dbReference type="Pfam" id="PF00487">
    <property type="entry name" value="FA_desaturase"/>
    <property type="match status" value="1"/>
</dbReference>
<feature type="transmembrane region" description="Helical" evidence="1">
    <location>
        <begin position="27"/>
        <end position="45"/>
    </location>
</feature>
<reference evidence="5 6" key="1">
    <citation type="journal article" date="2019" name="Nat. Microbiol.">
        <title>Mediterranean grassland soil C-N compound turnover is dependent on rainfall and depth, and is mediated by genomically divergent microorganisms.</title>
        <authorList>
            <person name="Diamond S."/>
            <person name="Andeer P.F."/>
            <person name="Li Z."/>
            <person name="Crits-Christoph A."/>
            <person name="Burstein D."/>
            <person name="Anantharaman K."/>
            <person name="Lane K.R."/>
            <person name="Thomas B.C."/>
            <person name="Pan C."/>
            <person name="Northen T.R."/>
            <person name="Banfield J.F."/>
        </authorList>
    </citation>
    <scope>NUCLEOTIDE SEQUENCE [LARGE SCALE GENOMIC DNA]</scope>
    <source>
        <strain evidence="3">WS_1</strain>
        <strain evidence="4">WS_5</strain>
    </source>
</reference>
<dbReference type="InterPro" id="IPR012171">
    <property type="entry name" value="Fatty_acid_desaturase"/>
</dbReference>
<evidence type="ECO:0000256" key="1">
    <source>
        <dbReference type="SAM" id="Phobius"/>
    </source>
</evidence>
<proteinExistence type="predicted"/>
<feature type="transmembrane region" description="Helical" evidence="1">
    <location>
        <begin position="190"/>
        <end position="212"/>
    </location>
</feature>
<dbReference type="PANTHER" id="PTHR19353:SF19">
    <property type="entry name" value="DELTA(5) FATTY ACID DESATURASE C-RELATED"/>
    <property type="match status" value="1"/>
</dbReference>
<dbReference type="EMBL" id="VBOR01000020">
    <property type="protein sequence ID" value="TMQ51146.1"/>
    <property type="molecule type" value="Genomic_DNA"/>
</dbReference>
<dbReference type="GO" id="GO:0016020">
    <property type="term" value="C:membrane"/>
    <property type="evidence" value="ECO:0007669"/>
    <property type="project" value="TreeGrafter"/>
</dbReference>
<dbReference type="AlphaFoldDB" id="A0A538SIF3"/>
<evidence type="ECO:0000313" key="5">
    <source>
        <dbReference type="Proteomes" id="UP000316292"/>
    </source>
</evidence>